<dbReference type="AlphaFoldDB" id="A0A150L898"/>
<evidence type="ECO:0000313" key="2">
    <source>
        <dbReference type="Proteomes" id="UP000075666"/>
    </source>
</evidence>
<dbReference type="GO" id="GO:0016747">
    <property type="term" value="F:acyltransferase activity, transferring groups other than amino-acyl groups"/>
    <property type="evidence" value="ECO:0007669"/>
    <property type="project" value="InterPro"/>
</dbReference>
<organism evidence="1 2">
    <name type="scientific">Heyndrickxia sporothermodurans</name>
    <dbReference type="NCBI Taxonomy" id="46224"/>
    <lineage>
        <taxon>Bacteria</taxon>
        <taxon>Bacillati</taxon>
        <taxon>Bacillota</taxon>
        <taxon>Bacilli</taxon>
        <taxon>Bacillales</taxon>
        <taxon>Bacillaceae</taxon>
        <taxon>Heyndrickxia</taxon>
    </lineage>
</organism>
<dbReference type="PATRIC" id="fig|46224.3.peg.2796"/>
<dbReference type="GeneID" id="62499562"/>
<reference evidence="1 2" key="1">
    <citation type="submission" date="2016-01" db="EMBL/GenBank/DDBJ databases">
        <title>Genome Sequences of Twelve Sporeforming Bacillus Species Isolated from Foods.</title>
        <authorList>
            <person name="Berendsen E.M."/>
            <person name="Wells-Bennik M.H."/>
            <person name="Krawcyk A.O."/>
            <person name="De Jong A."/>
            <person name="Holsappel S."/>
            <person name="Eijlander R.T."/>
            <person name="Kuipers O.P."/>
        </authorList>
    </citation>
    <scope>NUCLEOTIDE SEQUENCE [LARGE SCALE GENOMIC DNA]</scope>
    <source>
        <strain evidence="1 2">B4102</strain>
    </source>
</reference>
<protein>
    <submittedName>
        <fullName evidence="1">Uncharacterized protein</fullName>
    </submittedName>
</protein>
<keyword evidence="2" id="KW-1185">Reference proteome</keyword>
<dbReference type="InterPro" id="IPR016181">
    <property type="entry name" value="Acyl_CoA_acyltransferase"/>
</dbReference>
<dbReference type="OrthoDB" id="581534at2"/>
<gene>
    <name evidence="1" type="ORF">B4102_0576</name>
</gene>
<dbReference type="EMBL" id="LQYN01000039">
    <property type="protein sequence ID" value="KYD07942.1"/>
    <property type="molecule type" value="Genomic_DNA"/>
</dbReference>
<dbReference type="STRING" id="46224.B4102_0576"/>
<accession>A0A150L898</accession>
<dbReference type="RefSeq" id="WP_066230801.1">
    <property type="nucleotide sequence ID" value="NZ_JARMRY010000061.1"/>
</dbReference>
<dbReference type="Proteomes" id="UP000075666">
    <property type="component" value="Unassembled WGS sequence"/>
</dbReference>
<dbReference type="PROSITE" id="PS51186">
    <property type="entry name" value="GNAT"/>
    <property type="match status" value="1"/>
</dbReference>
<dbReference type="Pfam" id="PF00583">
    <property type="entry name" value="Acetyltransf_1"/>
    <property type="match status" value="1"/>
</dbReference>
<name>A0A150L898_9BACI</name>
<dbReference type="Gene3D" id="3.40.630.30">
    <property type="match status" value="1"/>
</dbReference>
<dbReference type="SUPFAM" id="SSF55729">
    <property type="entry name" value="Acyl-CoA N-acyltransferases (Nat)"/>
    <property type="match status" value="1"/>
</dbReference>
<proteinExistence type="predicted"/>
<evidence type="ECO:0000313" key="1">
    <source>
        <dbReference type="EMBL" id="KYD07942.1"/>
    </source>
</evidence>
<comment type="caution">
    <text evidence="1">The sequence shown here is derived from an EMBL/GenBank/DDBJ whole genome shotgun (WGS) entry which is preliminary data.</text>
</comment>
<sequence length="183" mass="20974">MKRIPVTMVRKDLLDIPQYSLPAGFRIRLFEKGDEHNWTRVETSVDEFKNEQAALEHFNKEFGPHLDEMSRRCVFIENGDGEVIGTTTAWYGDLHGDGEVSGRIHWVGIVPEYQGKKLSKPLLSAAMNILANNHSKCYLTSQTTSYQAINMYLNYGFEPLLTKPSCHEAWSLLEDNLNRKILK</sequence>
<dbReference type="CDD" id="cd04301">
    <property type="entry name" value="NAT_SF"/>
    <property type="match status" value="1"/>
</dbReference>
<dbReference type="InterPro" id="IPR000182">
    <property type="entry name" value="GNAT_dom"/>
</dbReference>